<keyword evidence="1" id="KW-1185">Reference proteome</keyword>
<dbReference type="AlphaFoldDB" id="A0A0K0D5F4"/>
<reference evidence="2" key="2">
    <citation type="submission" date="2017-02" db="UniProtKB">
        <authorList>
            <consortium name="WormBaseParasite"/>
        </authorList>
    </citation>
    <scope>IDENTIFICATION</scope>
</reference>
<reference evidence="1" key="1">
    <citation type="submission" date="2012-09" db="EMBL/GenBank/DDBJ databases">
        <authorList>
            <person name="Martin A.A."/>
        </authorList>
    </citation>
    <scope>NUCLEOTIDE SEQUENCE</scope>
</reference>
<evidence type="ECO:0000313" key="2">
    <source>
        <dbReference type="WBParaSite" id="ACAC_0000529901-mRNA-1"/>
    </source>
</evidence>
<evidence type="ECO:0000313" key="1">
    <source>
        <dbReference type="Proteomes" id="UP000035642"/>
    </source>
</evidence>
<dbReference type="InterPro" id="IPR036465">
    <property type="entry name" value="vWFA_dom_sf"/>
</dbReference>
<dbReference type="STRING" id="6313.A0A0K0D5F4"/>
<dbReference type="WBParaSite" id="ACAC_0000529901-mRNA-1">
    <property type="protein sequence ID" value="ACAC_0000529901-mRNA-1"/>
    <property type="gene ID" value="ACAC_0000529901"/>
</dbReference>
<dbReference type="Gene3D" id="3.40.50.410">
    <property type="entry name" value="von Willebrand factor, type A domain"/>
    <property type="match status" value="1"/>
</dbReference>
<dbReference type="Proteomes" id="UP000035642">
    <property type="component" value="Unassembled WGS sequence"/>
</dbReference>
<sequence>MSDWELDEQQPTTAKAPKKVVRKDKHGVLVLVIDCGSTMNNVVDGRSYFSMAKEAADWLLSRKVRSSAFQD</sequence>
<organism evidence="1 2">
    <name type="scientific">Angiostrongylus cantonensis</name>
    <name type="common">Rat lungworm</name>
    <dbReference type="NCBI Taxonomy" id="6313"/>
    <lineage>
        <taxon>Eukaryota</taxon>
        <taxon>Metazoa</taxon>
        <taxon>Ecdysozoa</taxon>
        <taxon>Nematoda</taxon>
        <taxon>Chromadorea</taxon>
        <taxon>Rhabditida</taxon>
        <taxon>Rhabditina</taxon>
        <taxon>Rhabditomorpha</taxon>
        <taxon>Strongyloidea</taxon>
        <taxon>Metastrongylidae</taxon>
        <taxon>Angiostrongylus</taxon>
    </lineage>
</organism>
<accession>A0A0K0D5F4</accession>
<protein>
    <submittedName>
        <fullName evidence="2">VWFA domain-containing protein</fullName>
    </submittedName>
</protein>
<proteinExistence type="predicted"/>
<name>A0A0K0D5F4_ANGCA</name>